<dbReference type="PANTHER" id="PTHR24287:SF1">
    <property type="entry name" value="P450, PUTATIVE (EUROFUNG)-RELATED"/>
    <property type="match status" value="1"/>
</dbReference>
<evidence type="ECO:0000313" key="11">
    <source>
        <dbReference type="EMBL" id="CAF9934740.1"/>
    </source>
</evidence>
<evidence type="ECO:0000256" key="1">
    <source>
        <dbReference type="ARBA" id="ARBA00001971"/>
    </source>
</evidence>
<dbReference type="EMBL" id="CAJPDS010000077">
    <property type="protein sequence ID" value="CAF9934740.1"/>
    <property type="molecule type" value="Genomic_DNA"/>
</dbReference>
<dbReference type="SUPFAM" id="SSF48264">
    <property type="entry name" value="Cytochrome P450"/>
    <property type="match status" value="1"/>
</dbReference>
<dbReference type="CDD" id="cd11063">
    <property type="entry name" value="CYP52"/>
    <property type="match status" value="1"/>
</dbReference>
<organism evidence="11 12">
    <name type="scientific">Heterodermia speciosa</name>
    <dbReference type="NCBI Taxonomy" id="116794"/>
    <lineage>
        <taxon>Eukaryota</taxon>
        <taxon>Fungi</taxon>
        <taxon>Dikarya</taxon>
        <taxon>Ascomycota</taxon>
        <taxon>Pezizomycotina</taxon>
        <taxon>Lecanoromycetes</taxon>
        <taxon>OSLEUM clade</taxon>
        <taxon>Lecanoromycetidae</taxon>
        <taxon>Caliciales</taxon>
        <taxon>Physciaceae</taxon>
        <taxon>Heterodermia</taxon>
    </lineage>
</organism>
<dbReference type="InterPro" id="IPR002402">
    <property type="entry name" value="Cyt_P450_E_grp-II"/>
</dbReference>
<evidence type="ECO:0000256" key="2">
    <source>
        <dbReference type="ARBA" id="ARBA00010617"/>
    </source>
</evidence>
<feature type="transmembrane region" description="Helical" evidence="10">
    <location>
        <begin position="6"/>
        <end position="29"/>
    </location>
</feature>
<dbReference type="GO" id="GO:0020037">
    <property type="term" value="F:heme binding"/>
    <property type="evidence" value="ECO:0007669"/>
    <property type="project" value="InterPro"/>
</dbReference>
<dbReference type="InterPro" id="IPR002974">
    <property type="entry name" value="Cyt_P450_E_CYP52_ascomycetes"/>
</dbReference>
<keyword evidence="5 9" id="KW-0560">Oxidoreductase</keyword>
<dbReference type="PRINTS" id="PR00385">
    <property type="entry name" value="P450"/>
</dbReference>
<dbReference type="Pfam" id="PF00067">
    <property type="entry name" value="p450"/>
    <property type="match status" value="2"/>
</dbReference>
<sequence length="531" mass="60308">MLATTTIGSSATSFLVSLILVIQILNGIFKRRRQHKLSLGKGCQAGKEYKQVDPYLGLVFLYRNIRDFRARTFLHAWQQRLDKTGRTIWVWILGSRVLVILDPENVKAVLATSSDDFERGPHMRAAFRVVANGIFAADGEHWQTSRALFRPSFARDEIHDTERFETHFRNLLHLLPTDGRMVDLQPLLDRFAMDTATDLLFGKSTGSLTAESDEEAAKFYGSAKYCLWAIFRDWNLGLLGRILPDRTYSEAREYIYKTVDRYVRIALESNAKAVIGESSTAKPEQRKRYILLNHLAEQNKDPIMLRDQSISALVGGAETTANLLSNLLYVLARRPETWTKLRAEALNFDITTLDRERMKDAVYLSYCINECQYLHLILVVEANTNPEREALRLHPVVPLTTRWCNKDTILPRGGGPDEAHPLLVPQGTSVYVAFYPMHRRKDIFGDDADEFRPERWATLKPGWGFTPFGGGPRICIGQQFALAEATYAMLRMLQTYEAIEAIDDKPWVENIAISANSASGCKVYLHAASRT</sequence>
<dbReference type="OrthoDB" id="1470350at2759"/>
<dbReference type="Proteomes" id="UP000664521">
    <property type="component" value="Unassembled WGS sequence"/>
</dbReference>
<dbReference type="AlphaFoldDB" id="A0A8H3G2T9"/>
<keyword evidence="4 8" id="KW-0479">Metal-binding</keyword>
<feature type="binding site" description="axial binding residue" evidence="8">
    <location>
        <position position="475"/>
    </location>
    <ligand>
        <name>heme</name>
        <dbReference type="ChEBI" id="CHEBI:30413"/>
    </ligand>
    <ligandPart>
        <name>Fe</name>
        <dbReference type="ChEBI" id="CHEBI:18248"/>
    </ligandPart>
</feature>
<dbReference type="InterPro" id="IPR047146">
    <property type="entry name" value="Cyt_P450_E_CYP52_fungi"/>
</dbReference>
<dbReference type="InterPro" id="IPR036396">
    <property type="entry name" value="Cyt_P450_sf"/>
</dbReference>
<comment type="cofactor">
    <cofactor evidence="1 8">
        <name>heme</name>
        <dbReference type="ChEBI" id="CHEBI:30413"/>
    </cofactor>
</comment>
<keyword evidence="10" id="KW-1133">Transmembrane helix</keyword>
<dbReference type="PRINTS" id="PR00464">
    <property type="entry name" value="EP450II"/>
</dbReference>
<keyword evidence="7 9" id="KW-0503">Monooxygenase</keyword>
<evidence type="ECO:0000256" key="4">
    <source>
        <dbReference type="ARBA" id="ARBA00022723"/>
    </source>
</evidence>
<evidence type="ECO:0000256" key="9">
    <source>
        <dbReference type="RuleBase" id="RU000461"/>
    </source>
</evidence>
<evidence type="ECO:0000256" key="5">
    <source>
        <dbReference type="ARBA" id="ARBA00023002"/>
    </source>
</evidence>
<comment type="similarity">
    <text evidence="2 9">Belongs to the cytochrome P450 family.</text>
</comment>
<evidence type="ECO:0000256" key="10">
    <source>
        <dbReference type="SAM" id="Phobius"/>
    </source>
</evidence>
<evidence type="ECO:0008006" key="13">
    <source>
        <dbReference type="Google" id="ProtNLM"/>
    </source>
</evidence>
<evidence type="ECO:0000256" key="3">
    <source>
        <dbReference type="ARBA" id="ARBA00022617"/>
    </source>
</evidence>
<name>A0A8H3G2T9_9LECA</name>
<dbReference type="InterPro" id="IPR001128">
    <property type="entry name" value="Cyt_P450"/>
</dbReference>
<keyword evidence="3 8" id="KW-0349">Heme</keyword>
<protein>
    <recommendedName>
        <fullName evidence="13">Cytochrome P450</fullName>
    </recommendedName>
</protein>
<dbReference type="PROSITE" id="PS00086">
    <property type="entry name" value="CYTOCHROME_P450"/>
    <property type="match status" value="1"/>
</dbReference>
<evidence type="ECO:0000256" key="8">
    <source>
        <dbReference type="PIRSR" id="PIRSR602402-1"/>
    </source>
</evidence>
<dbReference type="PRINTS" id="PR01239">
    <property type="entry name" value="EP450IICYP52"/>
</dbReference>
<dbReference type="PANTHER" id="PTHR24287">
    <property type="entry name" value="P450, PUTATIVE (EUROFUNG)-RELATED"/>
    <property type="match status" value="1"/>
</dbReference>
<evidence type="ECO:0000256" key="6">
    <source>
        <dbReference type="ARBA" id="ARBA00023004"/>
    </source>
</evidence>
<dbReference type="GO" id="GO:0016712">
    <property type="term" value="F:oxidoreductase activity, acting on paired donors, with incorporation or reduction of molecular oxygen, reduced flavin or flavoprotein as one donor, and incorporation of one atom of oxygen"/>
    <property type="evidence" value="ECO:0007669"/>
    <property type="project" value="InterPro"/>
</dbReference>
<dbReference type="Gene3D" id="1.10.630.10">
    <property type="entry name" value="Cytochrome P450"/>
    <property type="match status" value="1"/>
</dbReference>
<keyword evidence="12" id="KW-1185">Reference proteome</keyword>
<evidence type="ECO:0000313" key="12">
    <source>
        <dbReference type="Proteomes" id="UP000664521"/>
    </source>
</evidence>
<evidence type="ECO:0000256" key="7">
    <source>
        <dbReference type="ARBA" id="ARBA00023033"/>
    </source>
</evidence>
<dbReference type="GO" id="GO:0005506">
    <property type="term" value="F:iron ion binding"/>
    <property type="evidence" value="ECO:0007669"/>
    <property type="project" value="InterPro"/>
</dbReference>
<proteinExistence type="inferred from homology"/>
<reference evidence="11" key="1">
    <citation type="submission" date="2021-03" db="EMBL/GenBank/DDBJ databases">
        <authorList>
            <person name="Tagirdzhanova G."/>
        </authorList>
    </citation>
    <scope>NUCLEOTIDE SEQUENCE</scope>
</reference>
<keyword evidence="10" id="KW-0472">Membrane</keyword>
<keyword evidence="6 8" id="KW-0408">Iron</keyword>
<dbReference type="InterPro" id="IPR017972">
    <property type="entry name" value="Cyt_P450_CS"/>
</dbReference>
<keyword evidence="10" id="KW-0812">Transmembrane</keyword>
<comment type="caution">
    <text evidence="11">The sequence shown here is derived from an EMBL/GenBank/DDBJ whole genome shotgun (WGS) entry which is preliminary data.</text>
</comment>
<accession>A0A8H3G2T9</accession>
<gene>
    <name evidence="11" type="ORF">HETSPECPRED_009340</name>
</gene>